<dbReference type="Gene3D" id="3.40.50.1820">
    <property type="entry name" value="alpha/beta hydrolase"/>
    <property type="match status" value="1"/>
</dbReference>
<comment type="caution">
    <text evidence="2">The sequence shown here is derived from an EMBL/GenBank/DDBJ whole genome shotgun (WGS) entry which is preliminary data.</text>
</comment>
<proteinExistence type="predicted"/>
<feature type="domain" description="Serine aminopeptidase S33" evidence="1">
    <location>
        <begin position="79"/>
        <end position="279"/>
    </location>
</feature>
<name>A0ABR6Y318_9FLAO</name>
<keyword evidence="3" id="KW-1185">Reference proteome</keyword>
<sequence length="314" mass="35186">MKLYFIVAFFFISLISFSQETLQAELFSEEELSINKHIDGTLLMPLNLDSKKPNLAIIIAGSGPTNRDGNQNFLKNNSLKKLAEELSNNNIATFRYDKRIVKQIRQGNVDNDIMFDDFVTDASSVIDYFKEKDLYSKIYVIGHSQGSLVGMLAAKDKADGFISLAGAGQNIGNVIVEQVTNMAPKLGEEAQKVVNKLKDGQTTTDYPNALASVFNSDIQPFMINWMKYTPTEVIKELEMPVLIINGTKDLQVSENEAKLLKEANEKATLTIIENMNHVLIEIKGDDLENSKSYNESYRPTSTHLIISIVEFIRS</sequence>
<organism evidence="2 3">
    <name type="scientific">Winogradskyella echinorum</name>
    <dbReference type="NCBI Taxonomy" id="538189"/>
    <lineage>
        <taxon>Bacteria</taxon>
        <taxon>Pseudomonadati</taxon>
        <taxon>Bacteroidota</taxon>
        <taxon>Flavobacteriia</taxon>
        <taxon>Flavobacteriales</taxon>
        <taxon>Flavobacteriaceae</taxon>
        <taxon>Winogradskyella</taxon>
    </lineage>
</organism>
<evidence type="ECO:0000259" key="1">
    <source>
        <dbReference type="Pfam" id="PF12146"/>
    </source>
</evidence>
<dbReference type="SUPFAM" id="SSF53474">
    <property type="entry name" value="alpha/beta-Hydrolases"/>
    <property type="match status" value="1"/>
</dbReference>
<accession>A0ABR6Y318</accession>
<dbReference type="PANTHER" id="PTHR43265">
    <property type="entry name" value="ESTERASE ESTD"/>
    <property type="match status" value="1"/>
</dbReference>
<dbReference type="EMBL" id="JACOME010000002">
    <property type="protein sequence ID" value="MBC3847064.1"/>
    <property type="molecule type" value="Genomic_DNA"/>
</dbReference>
<reference evidence="2 3" key="1">
    <citation type="submission" date="2020-08" db="EMBL/GenBank/DDBJ databases">
        <title>Winogradskyella ouciana sp. nov., isolated from the hadal seawater of the Mariana Trench.</title>
        <authorList>
            <person name="He X."/>
        </authorList>
    </citation>
    <scope>NUCLEOTIDE SEQUENCE [LARGE SCALE GENOMIC DNA]</scope>
    <source>
        <strain evidence="2 3">KCTC 22026</strain>
    </source>
</reference>
<protein>
    <submittedName>
        <fullName evidence="2">Alpha/beta hydrolase</fullName>
    </submittedName>
</protein>
<keyword evidence="2" id="KW-0378">Hydrolase</keyword>
<dbReference type="Pfam" id="PF12146">
    <property type="entry name" value="Hydrolase_4"/>
    <property type="match status" value="1"/>
</dbReference>
<evidence type="ECO:0000313" key="3">
    <source>
        <dbReference type="Proteomes" id="UP000607435"/>
    </source>
</evidence>
<dbReference type="InterPro" id="IPR053145">
    <property type="entry name" value="AB_hydrolase_Est10"/>
</dbReference>
<evidence type="ECO:0000313" key="2">
    <source>
        <dbReference type="EMBL" id="MBC3847064.1"/>
    </source>
</evidence>
<dbReference type="InterPro" id="IPR029058">
    <property type="entry name" value="AB_hydrolase_fold"/>
</dbReference>
<dbReference type="RefSeq" id="WP_186846155.1">
    <property type="nucleotide sequence ID" value="NZ_JACOME010000002.1"/>
</dbReference>
<dbReference type="InterPro" id="IPR022742">
    <property type="entry name" value="Hydrolase_4"/>
</dbReference>
<dbReference type="Proteomes" id="UP000607435">
    <property type="component" value="Unassembled WGS sequence"/>
</dbReference>
<dbReference type="PANTHER" id="PTHR43265:SF1">
    <property type="entry name" value="ESTERASE ESTD"/>
    <property type="match status" value="1"/>
</dbReference>
<gene>
    <name evidence="2" type="ORF">H6H04_11780</name>
</gene>
<dbReference type="GO" id="GO:0016787">
    <property type="term" value="F:hydrolase activity"/>
    <property type="evidence" value="ECO:0007669"/>
    <property type="project" value="UniProtKB-KW"/>
</dbReference>